<reference evidence="1" key="1">
    <citation type="submission" date="2018-02" db="EMBL/GenBank/DDBJ databases">
        <title>Rhizophora mucronata_Transcriptome.</title>
        <authorList>
            <person name="Meera S.P."/>
            <person name="Sreeshan A."/>
            <person name="Augustine A."/>
        </authorList>
    </citation>
    <scope>NUCLEOTIDE SEQUENCE</scope>
    <source>
        <tissue evidence="1">Leaf</tissue>
    </source>
</reference>
<accession>A0A2P2ISY7</accession>
<evidence type="ECO:0000313" key="1">
    <source>
        <dbReference type="EMBL" id="MBW84341.1"/>
    </source>
</evidence>
<dbReference type="AlphaFoldDB" id="A0A2P2ISY7"/>
<proteinExistence type="predicted"/>
<name>A0A2P2ISY7_RHIMU</name>
<sequence length="59" mass="6696">MSPLFAFCRSYRIYLPVSMIPNGSPLISNLLHHRSSSNGVINDIFSLSALYSRYIYNVV</sequence>
<protein>
    <submittedName>
        <fullName evidence="1">Uncharacterized protein</fullName>
    </submittedName>
</protein>
<organism evidence="1">
    <name type="scientific">Rhizophora mucronata</name>
    <name type="common">Asiatic mangrove</name>
    <dbReference type="NCBI Taxonomy" id="61149"/>
    <lineage>
        <taxon>Eukaryota</taxon>
        <taxon>Viridiplantae</taxon>
        <taxon>Streptophyta</taxon>
        <taxon>Embryophyta</taxon>
        <taxon>Tracheophyta</taxon>
        <taxon>Spermatophyta</taxon>
        <taxon>Magnoliopsida</taxon>
        <taxon>eudicotyledons</taxon>
        <taxon>Gunneridae</taxon>
        <taxon>Pentapetalae</taxon>
        <taxon>rosids</taxon>
        <taxon>fabids</taxon>
        <taxon>Malpighiales</taxon>
        <taxon>Rhizophoraceae</taxon>
        <taxon>Rhizophora</taxon>
    </lineage>
</organism>
<dbReference type="EMBL" id="GGEC01003858">
    <property type="protein sequence ID" value="MBW84341.1"/>
    <property type="molecule type" value="Transcribed_RNA"/>
</dbReference>